<sequence length="67" mass="7805">MVDRLKTLSSSDRCLILEDFDAPMVDWKNVMAELSENSFEQTVVDAAITYVLKKHMKEATWCDMEFK</sequence>
<name>A0A183PXX6_9TREM</name>
<gene>
    <name evidence="1" type="ORF">SMTD_LOCUS19212</name>
</gene>
<accession>A0A183PXX6</accession>
<dbReference type="AlphaFoldDB" id="A0A183PXX6"/>
<evidence type="ECO:0000313" key="2">
    <source>
        <dbReference type="Proteomes" id="UP000269396"/>
    </source>
</evidence>
<proteinExistence type="predicted"/>
<organism evidence="1 2">
    <name type="scientific">Schistosoma mattheei</name>
    <dbReference type="NCBI Taxonomy" id="31246"/>
    <lineage>
        <taxon>Eukaryota</taxon>
        <taxon>Metazoa</taxon>
        <taxon>Spiralia</taxon>
        <taxon>Lophotrochozoa</taxon>
        <taxon>Platyhelminthes</taxon>
        <taxon>Trematoda</taxon>
        <taxon>Digenea</taxon>
        <taxon>Strigeidida</taxon>
        <taxon>Schistosomatoidea</taxon>
        <taxon>Schistosomatidae</taxon>
        <taxon>Schistosoma</taxon>
    </lineage>
</organism>
<reference evidence="1 2" key="1">
    <citation type="submission" date="2018-11" db="EMBL/GenBank/DDBJ databases">
        <authorList>
            <consortium name="Pathogen Informatics"/>
        </authorList>
    </citation>
    <scope>NUCLEOTIDE SEQUENCE [LARGE SCALE GENOMIC DNA]</scope>
    <source>
        <strain>Denwood</strain>
        <strain evidence="2">Zambia</strain>
    </source>
</reference>
<evidence type="ECO:0000313" key="1">
    <source>
        <dbReference type="EMBL" id="VDP79195.1"/>
    </source>
</evidence>
<dbReference type="EMBL" id="UZAL01041873">
    <property type="protein sequence ID" value="VDP79195.1"/>
    <property type="molecule type" value="Genomic_DNA"/>
</dbReference>
<keyword evidence="2" id="KW-1185">Reference proteome</keyword>
<dbReference type="Proteomes" id="UP000269396">
    <property type="component" value="Unassembled WGS sequence"/>
</dbReference>
<protein>
    <submittedName>
        <fullName evidence="1">Uncharacterized protein</fullName>
    </submittedName>
</protein>